<evidence type="ECO:0008006" key="4">
    <source>
        <dbReference type="Google" id="ProtNLM"/>
    </source>
</evidence>
<evidence type="ECO:0000313" key="2">
    <source>
        <dbReference type="EMBL" id="TGC07021.1"/>
    </source>
</evidence>
<proteinExistence type="predicted"/>
<comment type="caution">
    <text evidence="2">The sequence shown here is derived from an EMBL/GenBank/DDBJ whole genome shotgun (WGS) entry which is preliminary data.</text>
</comment>
<evidence type="ECO:0000256" key="1">
    <source>
        <dbReference type="SAM" id="MobiDB-lite"/>
    </source>
</evidence>
<feature type="region of interest" description="Disordered" evidence="1">
    <location>
        <begin position="56"/>
        <end position="77"/>
    </location>
</feature>
<dbReference type="EMBL" id="PGGK01000019">
    <property type="protein sequence ID" value="TGC07021.1"/>
    <property type="molecule type" value="Genomic_DNA"/>
</dbReference>
<dbReference type="AlphaFoldDB" id="A0A4E0Q2N3"/>
<organism evidence="2 3">
    <name type="scientific">Methanolobus halotolerans</name>
    <dbReference type="NCBI Taxonomy" id="2052935"/>
    <lineage>
        <taxon>Archaea</taxon>
        <taxon>Methanobacteriati</taxon>
        <taxon>Methanobacteriota</taxon>
        <taxon>Stenosarchaea group</taxon>
        <taxon>Methanomicrobia</taxon>
        <taxon>Methanosarcinales</taxon>
        <taxon>Methanosarcinaceae</taxon>
        <taxon>Methanolobus</taxon>
    </lineage>
</organism>
<gene>
    <name evidence="2" type="ORF">CUN85_12055</name>
</gene>
<evidence type="ECO:0000313" key="3">
    <source>
        <dbReference type="Proteomes" id="UP000297295"/>
    </source>
</evidence>
<reference evidence="2 3" key="1">
    <citation type="submission" date="2017-11" db="EMBL/GenBank/DDBJ databases">
        <title>Isolation and Characterization of Methanogenic Archaea from Saline Meromictic Lake at Siberia.</title>
        <authorList>
            <person name="Shen Y."/>
            <person name="Huang H.-H."/>
            <person name="Lai M.-C."/>
            <person name="Chen S.-C."/>
        </authorList>
    </citation>
    <scope>NUCLEOTIDE SEQUENCE [LARGE SCALE GENOMIC DNA]</scope>
    <source>
        <strain evidence="2 3">SY-01</strain>
    </source>
</reference>
<keyword evidence="3" id="KW-1185">Reference proteome</keyword>
<dbReference type="Proteomes" id="UP000297295">
    <property type="component" value="Unassembled WGS sequence"/>
</dbReference>
<sequence length="77" mass="8877">MLYFGQRKIHKQGGSYMVSLPMPWIQTMGVNIKNVSIEMDNENTLRIVAGDLRQDNPGYNMHSQPTKKKVMSNDTYE</sequence>
<accession>A0A4E0Q2N3</accession>
<protein>
    <recommendedName>
        <fullName evidence="4">SpoVT-AbrB domain-containing protein</fullName>
    </recommendedName>
</protein>
<name>A0A4E0Q2N3_9EURY</name>